<gene>
    <name evidence="1" type="ORF">ACCUM_0289</name>
</gene>
<accession>A0A5S4EGY3</accession>
<reference evidence="1 2" key="1">
    <citation type="submission" date="2019-04" db="EMBL/GenBank/DDBJ databases">
        <title>A novel phosphate-accumulating bacterium identified in bioreactor for phosphate removal from wastewater.</title>
        <authorList>
            <person name="Kotlyarov R.Y."/>
            <person name="Beletsky A.V."/>
            <person name="Kallistova A.Y."/>
            <person name="Dorofeev A.G."/>
            <person name="Nikolaev Y.Y."/>
            <person name="Pimenov N.V."/>
            <person name="Ravin N.V."/>
            <person name="Mardanov A.V."/>
        </authorList>
    </citation>
    <scope>NUCLEOTIDE SEQUENCE [LARGE SCALE GENOMIC DNA]</scope>
    <source>
        <strain evidence="1 2">Bin19</strain>
    </source>
</reference>
<dbReference type="EMBL" id="SWAD01000200">
    <property type="protein sequence ID" value="TMQ74489.1"/>
    <property type="molecule type" value="Genomic_DNA"/>
</dbReference>
<sequence>MSWEVEYTDEFGAWWAGLSEAEQETLAASVRLLEERGPMLGFPHSSGINGSKHSHMRELRTQHEGRPFRTLYAFDPRRSAILLIGGDKTGDDRWYIANVPIADRLYDEHLKQLRKEGLING</sequence>
<evidence type="ECO:0000313" key="2">
    <source>
        <dbReference type="Proteomes" id="UP000306324"/>
    </source>
</evidence>
<dbReference type="Pfam" id="PF05973">
    <property type="entry name" value="Gp49"/>
    <property type="match status" value="1"/>
</dbReference>
<name>A0A5S4EGY3_9PROT</name>
<protein>
    <recommendedName>
        <fullName evidence="3">Addiction module toxin RelE</fullName>
    </recommendedName>
</protein>
<keyword evidence="2" id="KW-1185">Reference proteome</keyword>
<dbReference type="Proteomes" id="UP000306324">
    <property type="component" value="Unassembled WGS sequence"/>
</dbReference>
<comment type="caution">
    <text evidence="1">The sequence shown here is derived from an EMBL/GenBank/DDBJ whole genome shotgun (WGS) entry which is preliminary data.</text>
</comment>
<proteinExistence type="predicted"/>
<dbReference type="AlphaFoldDB" id="A0A5S4EGY3"/>
<dbReference type="InterPro" id="IPR009241">
    <property type="entry name" value="HigB-like"/>
</dbReference>
<evidence type="ECO:0008006" key="3">
    <source>
        <dbReference type="Google" id="ProtNLM"/>
    </source>
</evidence>
<organism evidence="1 2">
    <name type="scientific">Candidatus Accumulibacter phosphatis</name>
    <dbReference type="NCBI Taxonomy" id="327160"/>
    <lineage>
        <taxon>Bacteria</taxon>
        <taxon>Pseudomonadati</taxon>
        <taxon>Pseudomonadota</taxon>
        <taxon>Betaproteobacteria</taxon>
        <taxon>Candidatus Accumulibacter</taxon>
    </lineage>
</organism>
<dbReference type="RefSeq" id="WP_138679241.1">
    <property type="nucleotide sequence ID" value="NZ_SWAD01000200.1"/>
</dbReference>
<dbReference type="OrthoDB" id="330810at2"/>
<evidence type="ECO:0000313" key="1">
    <source>
        <dbReference type="EMBL" id="TMQ74489.1"/>
    </source>
</evidence>